<protein>
    <submittedName>
        <fullName evidence="3">SCP-like extracellular family protein</fullName>
    </submittedName>
</protein>
<keyword evidence="1" id="KW-0732">Signal</keyword>
<dbReference type="Gene3D" id="3.40.33.10">
    <property type="entry name" value="CAP"/>
    <property type="match status" value="1"/>
</dbReference>
<gene>
    <name evidence="3" type="ORF">HJA_13275</name>
</gene>
<dbReference type="eggNOG" id="COG2340">
    <property type="taxonomic scope" value="Bacteria"/>
</dbReference>
<sequence length="272" mass="29171">MLHNVYKFLSVSALALAALSGPSFADPACDLTDGYGMTPTAFQKEANACLEGINGIKTDTYMANQLLQLAGEQRADQGVSELQSLSSLIDAARLHAYDMAVRGYAAHEDLEGRTHLDRVRMMERSRLIGAFGANVVVVKAGTSAEDIQKAMMADKANAENFKRSEFDHMGVAAIEADGMMYVVELFARIDGRLDAPMPMVAAPRTNLAANYNDKLEPLGWSVVSANGTTLMRGVGDKLPASIPSMEEGFLQMDVALGKDVYTLKGPAISSSL</sequence>
<dbReference type="PANTHER" id="PTHR31157:SF1">
    <property type="entry name" value="SCP DOMAIN-CONTAINING PROTEIN"/>
    <property type="match status" value="1"/>
</dbReference>
<dbReference type="RefSeq" id="WP_035583137.1">
    <property type="nucleotide sequence ID" value="NZ_ARYJ01000009.1"/>
</dbReference>
<dbReference type="SUPFAM" id="SSF55797">
    <property type="entry name" value="PR-1-like"/>
    <property type="match status" value="1"/>
</dbReference>
<evidence type="ECO:0000313" key="3">
    <source>
        <dbReference type="EMBL" id="KCZ87175.1"/>
    </source>
</evidence>
<dbReference type="CDD" id="cd05379">
    <property type="entry name" value="CAP_bacterial"/>
    <property type="match status" value="1"/>
</dbReference>
<feature type="signal peptide" evidence="1">
    <location>
        <begin position="1"/>
        <end position="25"/>
    </location>
</feature>
<dbReference type="STRING" id="1280952.HJA_13275"/>
<evidence type="ECO:0000313" key="4">
    <source>
        <dbReference type="Proteomes" id="UP000024816"/>
    </source>
</evidence>
<feature type="domain" description="SCP" evidence="2">
    <location>
        <begin position="74"/>
        <end position="181"/>
    </location>
</feature>
<dbReference type="EMBL" id="ARYJ01000009">
    <property type="protein sequence ID" value="KCZ87175.1"/>
    <property type="molecule type" value="Genomic_DNA"/>
</dbReference>
<dbReference type="PANTHER" id="PTHR31157">
    <property type="entry name" value="SCP DOMAIN-CONTAINING PROTEIN"/>
    <property type="match status" value="1"/>
</dbReference>
<dbReference type="Pfam" id="PF00188">
    <property type="entry name" value="CAP"/>
    <property type="match status" value="1"/>
</dbReference>
<keyword evidence="4" id="KW-1185">Reference proteome</keyword>
<evidence type="ECO:0000256" key="1">
    <source>
        <dbReference type="SAM" id="SignalP"/>
    </source>
</evidence>
<dbReference type="Proteomes" id="UP000024816">
    <property type="component" value="Unassembled WGS sequence"/>
</dbReference>
<evidence type="ECO:0000259" key="2">
    <source>
        <dbReference type="Pfam" id="PF00188"/>
    </source>
</evidence>
<dbReference type="InterPro" id="IPR035940">
    <property type="entry name" value="CAP_sf"/>
</dbReference>
<dbReference type="AlphaFoldDB" id="A0A059F998"/>
<dbReference type="PATRIC" id="fig|1280952.3.peg.2656"/>
<organism evidence="3 4">
    <name type="scientific">Hyphomonas jannaschiana VP2</name>
    <dbReference type="NCBI Taxonomy" id="1280952"/>
    <lineage>
        <taxon>Bacteria</taxon>
        <taxon>Pseudomonadati</taxon>
        <taxon>Pseudomonadota</taxon>
        <taxon>Alphaproteobacteria</taxon>
        <taxon>Hyphomonadales</taxon>
        <taxon>Hyphomonadaceae</taxon>
        <taxon>Hyphomonas</taxon>
    </lineage>
</organism>
<dbReference type="OrthoDB" id="9811255at2"/>
<accession>A0A059F998</accession>
<reference evidence="3 4" key="1">
    <citation type="journal article" date="2014" name="Antonie Van Leeuwenhoek">
        <title>Hyphomonas beringensis sp. nov. and Hyphomonas chukchiensis sp. nov., isolated from surface seawater of the Bering Sea and Chukchi Sea.</title>
        <authorList>
            <person name="Li C."/>
            <person name="Lai Q."/>
            <person name="Li G."/>
            <person name="Dong C."/>
            <person name="Wang J."/>
            <person name="Liao Y."/>
            <person name="Shao Z."/>
        </authorList>
    </citation>
    <scope>NUCLEOTIDE SEQUENCE [LARGE SCALE GENOMIC DNA]</scope>
    <source>
        <strain evidence="3 4">VP2</strain>
    </source>
</reference>
<proteinExistence type="predicted"/>
<feature type="chain" id="PRO_5001572096" evidence="1">
    <location>
        <begin position="26"/>
        <end position="272"/>
    </location>
</feature>
<comment type="caution">
    <text evidence="3">The sequence shown here is derived from an EMBL/GenBank/DDBJ whole genome shotgun (WGS) entry which is preliminary data.</text>
</comment>
<name>A0A059F998_9PROT</name>
<dbReference type="InterPro" id="IPR014044">
    <property type="entry name" value="CAP_dom"/>
</dbReference>